<reference evidence="2" key="3">
    <citation type="submission" date="2015-04" db="EMBL/GenBank/DDBJ databases">
        <authorList>
            <consortium name="FlyBase"/>
        </authorList>
    </citation>
    <scope>NUCLEOTIDE SEQUENCE</scope>
    <source>
        <strain evidence="2">W501</strain>
    </source>
</reference>
<gene>
    <name evidence="2" type="primary">Dsim\GD10364</name>
    <name evidence="2" type="ORF">Dsimw501_GD10364</name>
</gene>
<evidence type="ECO:0000313" key="2">
    <source>
        <dbReference type="EMBL" id="KMY91609.1"/>
    </source>
</evidence>
<name>A0A0J9R7D8_DROSI</name>
<evidence type="ECO:0000259" key="1">
    <source>
        <dbReference type="Pfam" id="PF00078"/>
    </source>
</evidence>
<dbReference type="OrthoDB" id="7861407at2759"/>
<proteinExistence type="predicted"/>
<dbReference type="Pfam" id="PF00078">
    <property type="entry name" value="RVT_1"/>
    <property type="match status" value="1"/>
</dbReference>
<feature type="domain" description="Reverse transcriptase" evidence="1">
    <location>
        <begin position="9"/>
        <end position="118"/>
    </location>
</feature>
<dbReference type="InterPro" id="IPR000477">
    <property type="entry name" value="RT_dom"/>
</dbReference>
<dbReference type="EMBL" id="CM002911">
    <property type="protein sequence ID" value="KMY91609.1"/>
    <property type="molecule type" value="Genomic_DNA"/>
</dbReference>
<dbReference type="Proteomes" id="UP000035880">
    <property type="component" value="Chromosome 2R"/>
</dbReference>
<dbReference type="Bgee" id="FBgn0182136">
    <property type="expression patterns" value="Expressed in female reproductive system and 3 other cell types or tissues"/>
</dbReference>
<accession>A0A0J9R7D8</accession>
<reference evidence="2" key="1">
    <citation type="journal article" date="2013" name="Genome Res.">
        <title>A second-generation assembly of the Drosophila simulans genome provides new insights into patterns of lineage-specific divergence.</title>
        <authorList>
            <person name="Hu T.T."/>
            <person name="Eisen M.B."/>
            <person name="Thornton K.R."/>
            <person name="Andolfatto P."/>
        </authorList>
    </citation>
    <scope>NUCLEOTIDE SEQUENCE [LARGE SCALE GENOMIC DNA]</scope>
    <source>
        <strain evidence="2">W501</strain>
    </source>
</reference>
<dbReference type="KEGG" id="dsi:Dsimw501_GD10364"/>
<organism evidence="2">
    <name type="scientific">Drosophila simulans</name>
    <name type="common">Fruit fly</name>
    <dbReference type="NCBI Taxonomy" id="7240"/>
    <lineage>
        <taxon>Eukaryota</taxon>
        <taxon>Metazoa</taxon>
        <taxon>Ecdysozoa</taxon>
        <taxon>Arthropoda</taxon>
        <taxon>Hexapoda</taxon>
        <taxon>Insecta</taxon>
        <taxon>Pterygota</taxon>
        <taxon>Neoptera</taxon>
        <taxon>Endopterygota</taxon>
        <taxon>Diptera</taxon>
        <taxon>Brachycera</taxon>
        <taxon>Muscomorpha</taxon>
        <taxon>Ephydroidea</taxon>
        <taxon>Drosophilidae</taxon>
        <taxon>Drosophila</taxon>
        <taxon>Sophophora</taxon>
    </lineage>
</organism>
<sequence length="223" mass="24721">METHDTATPSVRLSICLLDTIGKVFDKRLRRKSLPNQYGFRKGLSTLDAISTVTNTTERAIAGSRRKGHTKKYCLVLTLDIRNAFKTTDWAGTLVVLESTLGSREIEVTAGVPQGSVLESTKIVLLTVVAKELAAAEKSANTAAKAVETWLELASQKTDSLLISNRKLVETTRIHVGGIIEDLGVMLDTRFSFREHLEYAHKKASALREAKKLYPQRKKIKNL</sequence>
<dbReference type="AlphaFoldDB" id="A0A0J9R7D8"/>
<reference evidence="2" key="2">
    <citation type="submission" date="2014-06" db="EMBL/GenBank/DDBJ databases">
        <authorList>
            <person name="Hu T."/>
            <person name="Eisen M.B."/>
            <person name="Thornton K.R."/>
            <person name="Andolfatto P."/>
        </authorList>
    </citation>
    <scope>NUCLEOTIDE SEQUENCE</scope>
    <source>
        <strain evidence="2">W501</strain>
    </source>
</reference>
<protein>
    <recommendedName>
        <fullName evidence="1">Reverse transcriptase domain-containing protein</fullName>
    </recommendedName>
</protein>